<keyword evidence="1" id="KW-0175">Coiled coil</keyword>
<keyword evidence="6" id="KW-1185">Reference proteome</keyword>
<evidence type="ECO:0000256" key="1">
    <source>
        <dbReference type="SAM" id="Coils"/>
    </source>
</evidence>
<name>A0A6A3MZQ7_9STRA</name>
<dbReference type="AlphaFoldDB" id="A0A6A3MZQ7"/>
<gene>
    <name evidence="3" type="ORF">PR001_g7665</name>
    <name evidence="2" type="ORF">PR002_g7966</name>
    <name evidence="4" type="ORF">PR003_g11879</name>
</gene>
<evidence type="ECO:0000313" key="3">
    <source>
        <dbReference type="EMBL" id="KAE9039093.1"/>
    </source>
</evidence>
<evidence type="ECO:0000313" key="4">
    <source>
        <dbReference type="EMBL" id="KAE9337708.1"/>
    </source>
</evidence>
<evidence type="ECO:0000313" key="5">
    <source>
        <dbReference type="Proteomes" id="UP000429607"/>
    </source>
</evidence>
<sequence length="82" mass="9111">MKADKPTKLKSKRLTLGGVPYSTERVRRKRQEAQALRLEAETLTTQLSGLQATHLHNGAADSACQYQSTTSPTQWRNTAVVE</sequence>
<proteinExistence type="predicted"/>
<feature type="coiled-coil region" evidence="1">
    <location>
        <begin position="26"/>
        <end position="53"/>
    </location>
</feature>
<dbReference type="EMBL" id="QXFU01000393">
    <property type="protein sequence ID" value="KAE9034723.1"/>
    <property type="molecule type" value="Genomic_DNA"/>
</dbReference>
<evidence type="ECO:0000313" key="2">
    <source>
        <dbReference type="EMBL" id="KAE9034723.1"/>
    </source>
</evidence>
<comment type="caution">
    <text evidence="2">The sequence shown here is derived from an EMBL/GenBank/DDBJ whole genome shotgun (WGS) entry which is preliminary data.</text>
</comment>
<dbReference type="Proteomes" id="UP000429607">
    <property type="component" value="Unassembled WGS sequence"/>
</dbReference>
<organism evidence="2 7">
    <name type="scientific">Phytophthora rubi</name>
    <dbReference type="NCBI Taxonomy" id="129364"/>
    <lineage>
        <taxon>Eukaryota</taxon>
        <taxon>Sar</taxon>
        <taxon>Stramenopiles</taxon>
        <taxon>Oomycota</taxon>
        <taxon>Peronosporomycetes</taxon>
        <taxon>Peronosporales</taxon>
        <taxon>Peronosporaceae</taxon>
        <taxon>Phytophthora</taxon>
    </lineage>
</organism>
<dbReference type="Proteomes" id="UP000434957">
    <property type="component" value="Unassembled WGS sequence"/>
</dbReference>
<evidence type="ECO:0000313" key="7">
    <source>
        <dbReference type="Proteomes" id="UP000435112"/>
    </source>
</evidence>
<dbReference type="EMBL" id="QXFV01000388">
    <property type="protein sequence ID" value="KAE9039093.1"/>
    <property type="molecule type" value="Genomic_DNA"/>
</dbReference>
<dbReference type="Proteomes" id="UP000435112">
    <property type="component" value="Unassembled WGS sequence"/>
</dbReference>
<evidence type="ECO:0000313" key="6">
    <source>
        <dbReference type="Proteomes" id="UP000434957"/>
    </source>
</evidence>
<reference evidence="5 7" key="1">
    <citation type="submission" date="2018-09" db="EMBL/GenBank/DDBJ databases">
        <title>Genomic investigation of the strawberry pathogen Phytophthora fragariae indicates pathogenicity is determined by transcriptional variation in three key races.</title>
        <authorList>
            <person name="Adams T.M."/>
            <person name="Armitage A.D."/>
            <person name="Sobczyk M.K."/>
            <person name="Bates H.J."/>
            <person name="Dunwell J.M."/>
            <person name="Nellist C.F."/>
            <person name="Harrison R.J."/>
        </authorList>
    </citation>
    <scope>NUCLEOTIDE SEQUENCE [LARGE SCALE GENOMIC DNA]</scope>
    <source>
        <strain evidence="3 5">SCRP249</strain>
        <strain evidence="2 7">SCRP324</strain>
        <strain evidence="4 6">SCRP333</strain>
    </source>
</reference>
<protein>
    <submittedName>
        <fullName evidence="2">Uncharacterized protein</fullName>
    </submittedName>
</protein>
<dbReference type="EMBL" id="QXFT01000695">
    <property type="protein sequence ID" value="KAE9337708.1"/>
    <property type="molecule type" value="Genomic_DNA"/>
</dbReference>
<accession>A0A6A3MZQ7</accession>